<sequence length="40" mass="4476">MHIGISGHDKYLPMLIKLFGDTPIPQVVKKLRRISNGSKS</sequence>
<reference evidence="1 2" key="1">
    <citation type="submission" date="2015-03" db="EMBL/GenBank/DDBJ databases">
        <title>Genomic characterization of Dehalococcoides mccartyi strain 11a5, an unusal plasmid-containing chloroethene dechlorinator.</title>
        <authorList>
            <person name="Zhao S."/>
            <person name="Ding C."/>
            <person name="He J."/>
        </authorList>
    </citation>
    <scope>NUCLEOTIDE SEQUENCE [LARGE SCALE GENOMIC DNA]</scope>
    <source>
        <strain evidence="1 2">11a5</strain>
    </source>
</reference>
<gene>
    <name evidence="1" type="ORF">Dm11a5_0822</name>
</gene>
<dbReference type="PATRIC" id="fig|61435.8.peg.820"/>
<accession>A0A142VA35</accession>
<organism evidence="1 2">
    <name type="scientific">Dehalococcoides mccartyi</name>
    <dbReference type="NCBI Taxonomy" id="61435"/>
    <lineage>
        <taxon>Bacteria</taxon>
        <taxon>Bacillati</taxon>
        <taxon>Chloroflexota</taxon>
        <taxon>Dehalococcoidia</taxon>
        <taxon>Dehalococcoidales</taxon>
        <taxon>Dehalococcoidaceae</taxon>
        <taxon>Dehalococcoides</taxon>
    </lineage>
</organism>
<evidence type="ECO:0000313" key="1">
    <source>
        <dbReference type="EMBL" id="AMU86648.1"/>
    </source>
</evidence>
<dbReference type="AlphaFoldDB" id="A0A142VA35"/>
<evidence type="ECO:0000313" key="2">
    <source>
        <dbReference type="Proteomes" id="UP000076394"/>
    </source>
</evidence>
<name>A0A142VA35_9CHLR</name>
<proteinExistence type="predicted"/>
<dbReference type="Proteomes" id="UP000076394">
    <property type="component" value="Chromosome"/>
</dbReference>
<dbReference type="EMBL" id="CP011127">
    <property type="protein sequence ID" value="AMU86648.1"/>
    <property type="molecule type" value="Genomic_DNA"/>
</dbReference>
<protein>
    <submittedName>
        <fullName evidence="1">Uncharacterized protein</fullName>
    </submittedName>
</protein>